<organism evidence="1 2">
    <name type="scientific">Bacillus mycoides</name>
    <dbReference type="NCBI Taxonomy" id="1405"/>
    <lineage>
        <taxon>Bacteria</taxon>
        <taxon>Bacillati</taxon>
        <taxon>Bacillota</taxon>
        <taxon>Bacilli</taxon>
        <taxon>Bacillales</taxon>
        <taxon>Bacillaceae</taxon>
        <taxon>Bacillus</taxon>
        <taxon>Bacillus cereus group</taxon>
    </lineage>
</organism>
<dbReference type="AlphaFoldDB" id="A0AAP8BDP6"/>
<name>A0AAP8BDP6_BACMY</name>
<accession>A0AAP8BDP6</accession>
<dbReference type="Proteomes" id="UP000194131">
    <property type="component" value="Unassembled WGS sequence"/>
</dbReference>
<sequence>MKNSAKHLITDVLMIALGKAKEPGFPTVRLTVDEVTSWNGEF</sequence>
<protein>
    <submittedName>
        <fullName evidence="1">Uncharacterized protein</fullName>
    </submittedName>
</protein>
<evidence type="ECO:0000313" key="1">
    <source>
        <dbReference type="EMBL" id="OSX91506.1"/>
    </source>
</evidence>
<reference evidence="1 2" key="1">
    <citation type="submission" date="2016-12" db="EMBL/GenBank/DDBJ databases">
        <title>Genome Sequences of Twelve Sporeforming Bacillus Species Isolated from Foods.</title>
        <authorList>
            <person name="De Jong A."/>
            <person name="Holsappel S."/>
            <person name="Kuipers O.P."/>
        </authorList>
    </citation>
    <scope>NUCLEOTIDE SEQUENCE [LARGE SCALE GENOMIC DNA]</scope>
    <source>
        <strain evidence="1 2">S3E15</strain>
    </source>
</reference>
<gene>
    <name evidence="1" type="ORF">S3E15_01139</name>
</gene>
<dbReference type="EMBL" id="MRWU01000011">
    <property type="protein sequence ID" value="OSX91506.1"/>
    <property type="molecule type" value="Genomic_DNA"/>
</dbReference>
<comment type="caution">
    <text evidence="1">The sequence shown here is derived from an EMBL/GenBank/DDBJ whole genome shotgun (WGS) entry which is preliminary data.</text>
</comment>
<proteinExistence type="predicted"/>
<evidence type="ECO:0000313" key="2">
    <source>
        <dbReference type="Proteomes" id="UP000194131"/>
    </source>
</evidence>